<dbReference type="Proteomes" id="UP000078284">
    <property type="component" value="Chromosome 1"/>
</dbReference>
<reference evidence="2" key="1">
    <citation type="journal article" date="2016" name="Proc. Natl. Acad. Sci. U.S.A.">
        <title>Chromosome-level assembly of Arabidopsis thaliana Ler reveals the extent of translocation and inversion polymorphisms.</title>
        <authorList>
            <person name="Zapata L."/>
            <person name="Ding J."/>
            <person name="Willing E.M."/>
            <person name="Hartwig B."/>
            <person name="Bezdan D."/>
            <person name="Jiao W.B."/>
            <person name="Patel V."/>
            <person name="Velikkakam James G."/>
            <person name="Koornneef M."/>
            <person name="Ossowski S."/>
            <person name="Schneeberger K."/>
        </authorList>
    </citation>
    <scope>NUCLEOTIDE SEQUENCE [LARGE SCALE GENOMIC DNA]</scope>
    <source>
        <strain evidence="2">cv. Landsberg erecta</strain>
    </source>
</reference>
<proteinExistence type="predicted"/>
<sequence>MSPEERPSGAMSAFVTTARVRSPVLSTCLDMRMDSHVVKSTVADRTLRIIDS</sequence>
<protein>
    <submittedName>
        <fullName evidence="1">Uncharacterized protein</fullName>
    </submittedName>
</protein>
<evidence type="ECO:0000313" key="2">
    <source>
        <dbReference type="Proteomes" id="UP000078284"/>
    </source>
</evidence>
<name>A0A178WHL7_ARATH</name>
<dbReference type="EMBL" id="LUHQ01000001">
    <property type="protein sequence ID" value="OAP17840.1"/>
    <property type="molecule type" value="Genomic_DNA"/>
</dbReference>
<dbReference type="AlphaFoldDB" id="A0A178WHL7"/>
<accession>A0A178WHL7</accession>
<organism evidence="1 2">
    <name type="scientific">Arabidopsis thaliana</name>
    <name type="common">Mouse-ear cress</name>
    <dbReference type="NCBI Taxonomy" id="3702"/>
    <lineage>
        <taxon>Eukaryota</taxon>
        <taxon>Viridiplantae</taxon>
        <taxon>Streptophyta</taxon>
        <taxon>Embryophyta</taxon>
        <taxon>Tracheophyta</taxon>
        <taxon>Spermatophyta</taxon>
        <taxon>Magnoliopsida</taxon>
        <taxon>eudicotyledons</taxon>
        <taxon>Gunneridae</taxon>
        <taxon>Pentapetalae</taxon>
        <taxon>rosids</taxon>
        <taxon>malvids</taxon>
        <taxon>Brassicales</taxon>
        <taxon>Brassicaceae</taxon>
        <taxon>Camelineae</taxon>
        <taxon>Arabidopsis</taxon>
    </lineage>
</organism>
<comment type="caution">
    <text evidence="1">The sequence shown here is derived from an EMBL/GenBank/DDBJ whole genome shotgun (WGS) entry which is preliminary data.</text>
</comment>
<gene>
    <name evidence="1" type="ordered locus">AXX17_At1g53580</name>
</gene>
<evidence type="ECO:0000313" key="1">
    <source>
        <dbReference type="EMBL" id="OAP17840.1"/>
    </source>
</evidence>